<feature type="transmembrane region" description="Helical" evidence="7">
    <location>
        <begin position="479"/>
        <end position="500"/>
    </location>
</feature>
<dbReference type="AlphaFoldDB" id="F0XQW0"/>
<evidence type="ECO:0000256" key="1">
    <source>
        <dbReference type="ARBA" id="ARBA00004141"/>
    </source>
</evidence>
<dbReference type="RefSeq" id="XP_014169469.1">
    <property type="nucleotide sequence ID" value="XM_014313994.1"/>
</dbReference>
<dbReference type="InParanoid" id="F0XQW0"/>
<evidence type="ECO:0000256" key="6">
    <source>
        <dbReference type="ARBA" id="ARBA00023136"/>
    </source>
</evidence>
<dbReference type="PANTHER" id="PTHR43341:SF37">
    <property type="entry name" value="AMINO ACID TRANSPORTER (EUROFUNG)"/>
    <property type="match status" value="1"/>
</dbReference>
<keyword evidence="3 7" id="KW-0812">Transmembrane</keyword>
<dbReference type="EMBL" id="GL629807">
    <property type="protein sequence ID" value="EFW99737.1"/>
    <property type="molecule type" value="Genomic_DNA"/>
</dbReference>
<dbReference type="PIRSF" id="PIRSF006060">
    <property type="entry name" value="AA_transporter"/>
    <property type="match status" value="1"/>
</dbReference>
<feature type="transmembrane region" description="Helical" evidence="7">
    <location>
        <begin position="368"/>
        <end position="386"/>
    </location>
</feature>
<feature type="domain" description="Amino acid permease/ SLC12A" evidence="8">
    <location>
        <begin position="48"/>
        <end position="506"/>
    </location>
</feature>
<accession>F0XQW0</accession>
<name>F0XQW0_GROCL</name>
<organism evidence="10">
    <name type="scientific">Grosmannia clavigera (strain kw1407 / UAMH 11150)</name>
    <name type="common">Blue stain fungus</name>
    <name type="synonym">Graphiocladiella clavigera</name>
    <dbReference type="NCBI Taxonomy" id="655863"/>
    <lineage>
        <taxon>Eukaryota</taxon>
        <taxon>Fungi</taxon>
        <taxon>Dikarya</taxon>
        <taxon>Ascomycota</taxon>
        <taxon>Pezizomycotina</taxon>
        <taxon>Sordariomycetes</taxon>
        <taxon>Sordariomycetidae</taxon>
        <taxon>Ophiostomatales</taxon>
        <taxon>Ophiostomataceae</taxon>
        <taxon>Leptographium</taxon>
    </lineage>
</organism>
<evidence type="ECO:0000256" key="4">
    <source>
        <dbReference type="ARBA" id="ARBA00022970"/>
    </source>
</evidence>
<dbReference type="InterPro" id="IPR004841">
    <property type="entry name" value="AA-permease/SLC12A_dom"/>
</dbReference>
<feature type="transmembrane region" description="Helical" evidence="7">
    <location>
        <begin position="323"/>
        <end position="347"/>
    </location>
</feature>
<dbReference type="Pfam" id="PF00324">
    <property type="entry name" value="AA_permease"/>
    <property type="match status" value="1"/>
</dbReference>
<keyword evidence="4" id="KW-0029">Amino-acid transport</keyword>
<dbReference type="STRING" id="655863.F0XQW0"/>
<evidence type="ECO:0000256" key="5">
    <source>
        <dbReference type="ARBA" id="ARBA00022989"/>
    </source>
</evidence>
<dbReference type="InterPro" id="IPR004840">
    <property type="entry name" value="Amino_acid_permease_CS"/>
</dbReference>
<keyword evidence="2" id="KW-0813">Transport</keyword>
<dbReference type="OrthoDB" id="3900342at2759"/>
<keyword evidence="6 7" id="KW-0472">Membrane</keyword>
<dbReference type="Proteomes" id="UP000007796">
    <property type="component" value="Unassembled WGS sequence"/>
</dbReference>
<evidence type="ECO:0000256" key="7">
    <source>
        <dbReference type="SAM" id="Phobius"/>
    </source>
</evidence>
<dbReference type="InterPro" id="IPR050524">
    <property type="entry name" value="APC_YAT"/>
</dbReference>
<dbReference type="GO" id="GO:0015171">
    <property type="term" value="F:amino acid transmembrane transporter activity"/>
    <property type="evidence" value="ECO:0007669"/>
    <property type="project" value="TreeGrafter"/>
</dbReference>
<keyword evidence="5 7" id="KW-1133">Transmembrane helix</keyword>
<feature type="transmembrane region" description="Helical" evidence="7">
    <location>
        <begin position="267"/>
        <end position="290"/>
    </location>
</feature>
<dbReference type="Gene3D" id="1.20.1740.10">
    <property type="entry name" value="Amino acid/polyamine transporter I"/>
    <property type="match status" value="1"/>
</dbReference>
<evidence type="ECO:0000313" key="10">
    <source>
        <dbReference type="Proteomes" id="UP000007796"/>
    </source>
</evidence>
<evidence type="ECO:0000313" key="9">
    <source>
        <dbReference type="EMBL" id="EFW99737.1"/>
    </source>
</evidence>
<feature type="transmembrane region" description="Helical" evidence="7">
    <location>
        <begin position="43"/>
        <end position="63"/>
    </location>
</feature>
<evidence type="ECO:0000256" key="2">
    <source>
        <dbReference type="ARBA" id="ARBA00022448"/>
    </source>
</evidence>
<dbReference type="eggNOG" id="KOG1286">
    <property type="taxonomic scope" value="Eukaryota"/>
</dbReference>
<evidence type="ECO:0000256" key="3">
    <source>
        <dbReference type="ARBA" id="ARBA00022692"/>
    </source>
</evidence>
<dbReference type="PANTHER" id="PTHR43341">
    <property type="entry name" value="AMINO ACID PERMEASE"/>
    <property type="match status" value="1"/>
</dbReference>
<dbReference type="PROSITE" id="PS00218">
    <property type="entry name" value="AMINO_ACID_PERMEASE_1"/>
    <property type="match status" value="1"/>
</dbReference>
<feature type="transmembrane region" description="Helical" evidence="7">
    <location>
        <begin position="75"/>
        <end position="92"/>
    </location>
</feature>
<keyword evidence="10" id="KW-1185">Reference proteome</keyword>
<dbReference type="HOGENOM" id="CLU_007946_12_0_1"/>
<feature type="transmembrane region" description="Helical" evidence="7">
    <location>
        <begin position="398"/>
        <end position="421"/>
    </location>
</feature>
<comment type="subcellular location">
    <subcellularLocation>
        <location evidence="1">Membrane</location>
        <topology evidence="1">Multi-pass membrane protein</topology>
    </subcellularLocation>
</comment>
<sequence>MDLSPKKTSSLEKGIACQPVVQDRDVGQGEVIEVGDGEYRRNFSYRQIHVISLGGQIGAGLFISTGKNLSHGGPGGLLLGFLVVCSCVWALHQTLGEMTIGFPVSGNFIDFADRFVDPAFSFSAGFSMWLGWTSVIAAEAVFFTTIVNYWAEGSVPEAAWLTIFLVLLFVLFCLPNTAFGWFEYIAAILKFVALIIFLITGLCLILGAGPSGHKADGKVWTTDLAFRNGFKGFGQSTLLAILAIGDNTFTGFLAGETGNPRYSVAHAAFLIPIRVTAFYITSVVFIGLLISPTNSQLFGNKGVTASPFVIAIKQAGITGLPDFLNAIIVIAVASIAAESFFIASRILRSMAHQRLIPGILARVDAKGRPMPALLLTTAMTILMTYINLSAGGTVVFDWLSQIASTGYFMVWFFIAVTSFRFRAALKAQNDPLLSEAYAWKCALWPLPPIWLLICCCLFMACSLYLALYPIGSNTVSAHYFFQYMFGTVLILFCGIAYKAILRTKLRDPKTADLQTGRRPLSTAEIVDLDEYEKLSRWRKLYSFIQVW</sequence>
<gene>
    <name evidence="9" type="ORF">CMQ_55</name>
</gene>
<feature type="transmembrane region" description="Helical" evidence="7">
    <location>
        <begin position="158"/>
        <end position="178"/>
    </location>
</feature>
<evidence type="ECO:0000259" key="8">
    <source>
        <dbReference type="Pfam" id="PF00324"/>
    </source>
</evidence>
<proteinExistence type="predicted"/>
<feature type="transmembrane region" description="Helical" evidence="7">
    <location>
        <begin position="184"/>
        <end position="208"/>
    </location>
</feature>
<feature type="transmembrane region" description="Helical" evidence="7">
    <location>
        <begin position="442"/>
        <end position="467"/>
    </location>
</feature>
<dbReference type="GO" id="GO:0016020">
    <property type="term" value="C:membrane"/>
    <property type="evidence" value="ECO:0007669"/>
    <property type="project" value="UniProtKB-SubCell"/>
</dbReference>
<feature type="transmembrane region" description="Helical" evidence="7">
    <location>
        <begin position="129"/>
        <end position="151"/>
    </location>
</feature>
<dbReference type="GeneID" id="25978828"/>
<reference evidence="9 10" key="1">
    <citation type="journal article" date="2011" name="Proc. Natl. Acad. Sci. U.S.A.">
        <title>Genome and transcriptome analyses of the mountain pine beetle-fungal symbiont Grosmannia clavigera, a lodgepole pine pathogen.</title>
        <authorList>
            <person name="DiGuistini S."/>
            <person name="Wang Y."/>
            <person name="Liao N.Y."/>
            <person name="Taylor G."/>
            <person name="Tanguay P."/>
            <person name="Feau N."/>
            <person name="Henrissat B."/>
            <person name="Chan S.K."/>
            <person name="Hesse-Orce U."/>
            <person name="Alamouti S.M."/>
            <person name="Tsui C.K.M."/>
            <person name="Docking R.T."/>
            <person name="Levasseur A."/>
            <person name="Haridas S."/>
            <person name="Robertson G."/>
            <person name="Birol I."/>
            <person name="Holt R.A."/>
            <person name="Marra M.A."/>
            <person name="Hamelin R.C."/>
            <person name="Hirst M."/>
            <person name="Jones S.J.M."/>
            <person name="Bohlmann J."/>
            <person name="Breuil C."/>
        </authorList>
    </citation>
    <scope>NUCLEOTIDE SEQUENCE [LARGE SCALE GENOMIC DNA]</scope>
    <source>
        <strain evidence="10">kw1407 / UAMH 11150</strain>
    </source>
</reference>
<protein>
    <submittedName>
        <fullName evidence="9">Amino acid permease</fullName>
    </submittedName>
</protein>